<name>A0A0J1GY53_9GAMM</name>
<reference evidence="2 3" key="1">
    <citation type="submission" date="2015-05" db="EMBL/GenBank/DDBJ databases">
        <title>Photobacterium galathea sp. nov.</title>
        <authorList>
            <person name="Machado H."/>
            <person name="Gram L."/>
        </authorList>
    </citation>
    <scope>NUCLEOTIDE SEQUENCE [LARGE SCALE GENOMIC DNA]</scope>
    <source>
        <strain evidence="2 3">DSM 22954</strain>
    </source>
</reference>
<evidence type="ECO:0000313" key="3">
    <source>
        <dbReference type="Proteomes" id="UP000035909"/>
    </source>
</evidence>
<evidence type="ECO:0000313" key="2">
    <source>
        <dbReference type="EMBL" id="KLV04595.1"/>
    </source>
</evidence>
<organism evidence="2 3">
    <name type="scientific">Photobacterium ganghwense</name>
    <dbReference type="NCBI Taxonomy" id="320778"/>
    <lineage>
        <taxon>Bacteria</taxon>
        <taxon>Pseudomonadati</taxon>
        <taxon>Pseudomonadota</taxon>
        <taxon>Gammaproteobacteria</taxon>
        <taxon>Vibrionales</taxon>
        <taxon>Vibrionaceae</taxon>
        <taxon>Photobacterium</taxon>
    </lineage>
</organism>
<dbReference type="PATRIC" id="fig|320778.3.peg.5048"/>
<dbReference type="Proteomes" id="UP000035909">
    <property type="component" value="Unassembled WGS sequence"/>
</dbReference>
<accession>A0A0J1GY53</accession>
<feature type="region of interest" description="Disordered" evidence="1">
    <location>
        <begin position="1"/>
        <end position="38"/>
    </location>
</feature>
<protein>
    <submittedName>
        <fullName evidence="2">Uncharacterized protein</fullName>
    </submittedName>
</protein>
<sequence length="353" mass="38748">MLLVQDKLASQSSASASSATVASSEHSPSLGNNTSLNEKPAHINQTRQDNEGAPKQPAIAEAISEAVTDDVMTESMTEQFAILSSAYADALSYPSYSQPLNPHDTQWLEPERYSTVSLPVLDGDAQAALSLEKYRFIYPEPITISVSGTLPVEAMTIELLDVETHHILFKQRVNEASLELPGKTDWPQEIRVKATIDFTSGTDVLTADFHYYQPVAEITQVEAPSSAGSDIAIPVQIQVEQSGIYRIRANLFTQSGQPIAVLTEKQRLGEGKQSLTLKAHYSVLNGHNDTLELRTMQVEKMSGFPGEKAQYGISRQAIWPLGTFNTRLLKQAPYQPSAEEQQRLDFLRSAAGQ</sequence>
<gene>
    <name evidence="2" type="ORF">ABT57_23610</name>
</gene>
<dbReference type="AlphaFoldDB" id="A0A0J1GY53"/>
<keyword evidence="3" id="KW-1185">Reference proteome</keyword>
<feature type="compositionally biased region" description="Low complexity" evidence="1">
    <location>
        <begin position="9"/>
        <end position="29"/>
    </location>
</feature>
<comment type="caution">
    <text evidence="2">The sequence shown here is derived from an EMBL/GenBank/DDBJ whole genome shotgun (WGS) entry which is preliminary data.</text>
</comment>
<proteinExistence type="predicted"/>
<dbReference type="EMBL" id="LDOU01000034">
    <property type="protein sequence ID" value="KLV04595.1"/>
    <property type="molecule type" value="Genomic_DNA"/>
</dbReference>
<evidence type="ECO:0000256" key="1">
    <source>
        <dbReference type="SAM" id="MobiDB-lite"/>
    </source>
</evidence>